<accession>A0AAE1P9X3</accession>
<organism evidence="2 3">
    <name type="scientific">Petrolisthes manimaculis</name>
    <dbReference type="NCBI Taxonomy" id="1843537"/>
    <lineage>
        <taxon>Eukaryota</taxon>
        <taxon>Metazoa</taxon>
        <taxon>Ecdysozoa</taxon>
        <taxon>Arthropoda</taxon>
        <taxon>Crustacea</taxon>
        <taxon>Multicrustacea</taxon>
        <taxon>Malacostraca</taxon>
        <taxon>Eumalacostraca</taxon>
        <taxon>Eucarida</taxon>
        <taxon>Decapoda</taxon>
        <taxon>Pleocyemata</taxon>
        <taxon>Anomura</taxon>
        <taxon>Galatheoidea</taxon>
        <taxon>Porcellanidae</taxon>
        <taxon>Petrolisthes</taxon>
    </lineage>
</organism>
<dbReference type="EMBL" id="JAWZYT010002464">
    <property type="protein sequence ID" value="KAK4304208.1"/>
    <property type="molecule type" value="Genomic_DNA"/>
</dbReference>
<keyword evidence="3" id="KW-1185">Reference proteome</keyword>
<evidence type="ECO:0000256" key="1">
    <source>
        <dbReference type="SAM" id="SignalP"/>
    </source>
</evidence>
<proteinExistence type="predicted"/>
<protein>
    <submittedName>
        <fullName evidence="2">Uncharacterized protein</fullName>
    </submittedName>
</protein>
<dbReference type="Proteomes" id="UP001292094">
    <property type="component" value="Unassembled WGS sequence"/>
</dbReference>
<sequence>MHLSFLPPPPATMNTVLLVLASVLTLSLAAPQLFGRGRVGGEESTAAILLDDRSNDHDGNFSYEYVTENGIVVTVAGRRGSRGQSNMLGSYSTVSTCILMGFTKFPSPSLSLVCLYTRPALTFLLPLPFQEPVTRAGVGLLACPPACKASRVHTYIKCIPATPPYHTTRRHEAGSSRLRVLTFHSQVNSSSFVPQLLFSCLIAAAAAAPQFGSEFTQPQDRPLAIVKDERQNTGDGNFNYDFETENGIVVNVVGNLGPQGQNMQGGFR</sequence>
<comment type="caution">
    <text evidence="2">The sequence shown here is derived from an EMBL/GenBank/DDBJ whole genome shotgun (WGS) entry which is preliminary data.</text>
</comment>
<dbReference type="AlphaFoldDB" id="A0AAE1P9X3"/>
<evidence type="ECO:0000313" key="3">
    <source>
        <dbReference type="Proteomes" id="UP001292094"/>
    </source>
</evidence>
<feature type="signal peptide" evidence="1">
    <location>
        <begin position="1"/>
        <end position="29"/>
    </location>
</feature>
<name>A0AAE1P9X3_9EUCA</name>
<feature type="chain" id="PRO_5042016900" evidence="1">
    <location>
        <begin position="30"/>
        <end position="268"/>
    </location>
</feature>
<keyword evidence="1" id="KW-0732">Signal</keyword>
<gene>
    <name evidence="2" type="ORF">Pmani_023842</name>
</gene>
<reference evidence="2" key="1">
    <citation type="submission" date="2023-11" db="EMBL/GenBank/DDBJ databases">
        <title>Genome assemblies of two species of porcelain crab, Petrolisthes cinctipes and Petrolisthes manimaculis (Anomura: Porcellanidae).</title>
        <authorList>
            <person name="Angst P."/>
        </authorList>
    </citation>
    <scope>NUCLEOTIDE SEQUENCE</scope>
    <source>
        <strain evidence="2">PB745_02</strain>
        <tissue evidence="2">Gill</tissue>
    </source>
</reference>
<evidence type="ECO:0000313" key="2">
    <source>
        <dbReference type="EMBL" id="KAK4304208.1"/>
    </source>
</evidence>